<gene>
    <name evidence="3" type="ORF">GOMPHAMPRED_004882</name>
</gene>
<evidence type="ECO:0000256" key="1">
    <source>
        <dbReference type="ARBA" id="ARBA00022737"/>
    </source>
</evidence>
<dbReference type="InterPro" id="IPR007111">
    <property type="entry name" value="NACHT_NTPase"/>
</dbReference>
<proteinExistence type="predicted"/>
<reference evidence="3" key="1">
    <citation type="submission" date="2021-03" db="EMBL/GenBank/DDBJ databases">
        <authorList>
            <person name="Tagirdzhanova G."/>
        </authorList>
    </citation>
    <scope>NUCLEOTIDE SEQUENCE</scope>
</reference>
<evidence type="ECO:0000259" key="2">
    <source>
        <dbReference type="PROSITE" id="PS50837"/>
    </source>
</evidence>
<keyword evidence="4" id="KW-1185">Reference proteome</keyword>
<dbReference type="PANTHER" id="PTHR10039:SF5">
    <property type="entry name" value="NACHT DOMAIN-CONTAINING PROTEIN"/>
    <property type="match status" value="1"/>
</dbReference>
<dbReference type="EMBL" id="CAJPDQ010000003">
    <property type="protein sequence ID" value="CAF9906697.1"/>
    <property type="molecule type" value="Genomic_DNA"/>
</dbReference>
<organism evidence="3 4">
    <name type="scientific">Gomphillus americanus</name>
    <dbReference type="NCBI Taxonomy" id="1940652"/>
    <lineage>
        <taxon>Eukaryota</taxon>
        <taxon>Fungi</taxon>
        <taxon>Dikarya</taxon>
        <taxon>Ascomycota</taxon>
        <taxon>Pezizomycotina</taxon>
        <taxon>Lecanoromycetes</taxon>
        <taxon>OSLEUM clade</taxon>
        <taxon>Ostropomycetidae</taxon>
        <taxon>Ostropales</taxon>
        <taxon>Graphidaceae</taxon>
        <taxon>Gomphilloideae</taxon>
        <taxon>Gomphillus</taxon>
    </lineage>
</organism>
<dbReference type="Proteomes" id="UP000664169">
    <property type="component" value="Unassembled WGS sequence"/>
</dbReference>
<dbReference type="InterPro" id="IPR027417">
    <property type="entry name" value="P-loop_NTPase"/>
</dbReference>
<name>A0A8H3HXN2_9LECA</name>
<evidence type="ECO:0000313" key="3">
    <source>
        <dbReference type="EMBL" id="CAF9906697.1"/>
    </source>
</evidence>
<dbReference type="PROSITE" id="PS50837">
    <property type="entry name" value="NACHT"/>
    <property type="match status" value="1"/>
</dbReference>
<feature type="domain" description="NACHT" evidence="2">
    <location>
        <begin position="281"/>
        <end position="453"/>
    </location>
</feature>
<dbReference type="Pfam" id="PF24883">
    <property type="entry name" value="NPHP3_N"/>
    <property type="match status" value="1"/>
</dbReference>
<dbReference type="SUPFAM" id="SSF52540">
    <property type="entry name" value="P-loop containing nucleoside triphosphate hydrolases"/>
    <property type="match status" value="1"/>
</dbReference>
<evidence type="ECO:0000313" key="4">
    <source>
        <dbReference type="Proteomes" id="UP000664169"/>
    </source>
</evidence>
<sequence length="744" mass="84500">MDPVTAFGLAGTVVTFIDFGMKFVKLTWAIYHEEEDSTQAAELVQLTRTFEEAAKSVKLPDIQPGDSSEDRLNQLVIESINFSNKLVQRLHQEGLIGTQKQSAKQALRSALRHIFRKKELSELKEKVVDLEHQLSLQLLISLRQFATQTLKNQETILAALQISSGNNRDITNGIQAVLQHVAAQRQTSNEKQWQQELQVSMAQQVYQTVTPENASRIILTVQKINWMNRAILSALQYTGMKDRYDQIQMSFETTFDWALNEDKCINQKWHSLPKWLASNESIYWISGKIGSGKSTLIKYLSSPLAKSGPESPITSRCHPFLEKWANGKTLVVAPFYFWASDASQMQKSRAGLLRTLLHHILAARTDLIPTVLPSRWEALAMAGEHQQLGEWTDTELHDYLLRATQALGTSGSCVCFFIDGLDEFGDDSKLLIDLVYNLSSLGDHVKLCVASRPWIEFQDAFTAERHLLLEDLTHDDISFFVTQKFSGNQEFVKLQIREAWYANELISAVVSKGAGVFLWVAMVVSSLLAGITNADRVQDLQRRLELIPPDLESLYERILAGPDKFYHEHRAHMIVLMESAKGPLPLLVFALADESNFSSLTELPSEPMRSIVLDTHMDAMRRRLNSRWKGLLQVSNKEAGNMMARPVVEYLHRSVKDFVQSSRMQSYLSMYTDPSFDPHFQLCLAYCGHVKVQQDEDNRIANAWLALLHASYVSVAKREELLEMIFELAQIPRLSDLPPNDRNF</sequence>
<dbReference type="OrthoDB" id="443402at2759"/>
<accession>A0A8H3HXN2</accession>
<dbReference type="PANTHER" id="PTHR10039">
    <property type="entry name" value="AMELOGENIN"/>
    <property type="match status" value="1"/>
</dbReference>
<comment type="caution">
    <text evidence="3">The sequence shown here is derived from an EMBL/GenBank/DDBJ whole genome shotgun (WGS) entry which is preliminary data.</text>
</comment>
<keyword evidence="1" id="KW-0677">Repeat</keyword>
<protein>
    <recommendedName>
        <fullName evidence="2">NACHT domain-containing protein</fullName>
    </recommendedName>
</protein>
<dbReference type="AlphaFoldDB" id="A0A8H3HXN2"/>
<dbReference type="InterPro" id="IPR056884">
    <property type="entry name" value="NPHP3-like_N"/>
</dbReference>
<dbReference type="Pfam" id="PF25053">
    <property type="entry name" value="DUF7791"/>
    <property type="match status" value="1"/>
</dbReference>
<dbReference type="Gene3D" id="3.40.50.300">
    <property type="entry name" value="P-loop containing nucleotide triphosphate hydrolases"/>
    <property type="match status" value="1"/>
</dbReference>
<dbReference type="InterPro" id="IPR056693">
    <property type="entry name" value="DUF7791"/>
</dbReference>